<dbReference type="GO" id="GO:0004222">
    <property type="term" value="F:metalloendopeptidase activity"/>
    <property type="evidence" value="ECO:0007669"/>
    <property type="project" value="TreeGrafter"/>
</dbReference>
<dbReference type="AlphaFoldDB" id="E7C7J1"/>
<evidence type="ECO:0000256" key="4">
    <source>
        <dbReference type="ARBA" id="ARBA00022723"/>
    </source>
</evidence>
<protein>
    <submittedName>
        <fullName evidence="11">Membrane proteins related to metalloendopeptidases</fullName>
    </submittedName>
</protein>
<comment type="subcellular location">
    <subcellularLocation>
        <location evidence="2">Cell envelope</location>
    </subcellularLocation>
</comment>
<evidence type="ECO:0000313" key="11">
    <source>
        <dbReference type="EMBL" id="ADI23415.1"/>
    </source>
</evidence>
<feature type="domain" description="M23ase beta-sheet core" evidence="9">
    <location>
        <begin position="403"/>
        <end position="499"/>
    </location>
</feature>
<sequence length="535" mass="59504">MPGLVPIQKPHRAYWLVAGIVLLATGIWLGHEPIASIGSPESLEARRTKLASQLSAVLEAEDRLVRDSLALRKPLPGSLSIPDINISPAGRVGIPGASGPLSAVDDPISDMPPWRLTPATPNSATRALDLNLSSGTPSNAAITRAALQFDLAYLLMLQPRLESPKTAFPKSTIETPIEHWVNINIRPGDSLTKIFKRLDLNPRIAVTIAQRSDARILNRLRTGPYLQILVRGQQLLALRYQPDLLTILSVEREGQRYRTSTIKRKFDVTERALTGVIRSSLFQSGMKNGVSRDLLYNLSSIFQWQIDFSKDLRPGDRYGLIYEERSLDGRKFSSGPILAAEFVVRGKTYRAIRQVSRNGTSHYFTPDGESLEGLFLRSPMRMAQITSPFSNRRYHPVLKKWGAHKGVDYGGSTGDPVMATAEGMVTFIGRKHQYGNVITLQHGQKYTTLYAHLSRFANNVRNGSTVTQGQVIGYVGTTGLSTGPHLHYEFRVNGVHKNPITVKLPRSFAIDRALRPEFMKIAEFWATQLNQLARR</sequence>
<dbReference type="MEROPS" id="M23.009"/>
<reference evidence="11" key="1">
    <citation type="submission" date="2010-01" db="EMBL/GenBank/DDBJ databases">
        <title>Genome fragments of uncultured bacteria from the North Pacific subtropical Gyre.</title>
        <authorList>
            <person name="Pham V.D."/>
            <person name="Delong E.F."/>
        </authorList>
    </citation>
    <scope>NUCLEOTIDE SEQUENCE</scope>
</reference>
<dbReference type="Pfam" id="PF01551">
    <property type="entry name" value="Peptidase_M23"/>
    <property type="match status" value="1"/>
</dbReference>
<dbReference type="CDD" id="cd12797">
    <property type="entry name" value="M23_peptidase"/>
    <property type="match status" value="1"/>
</dbReference>
<feature type="domain" description="Csd3-like second N-terminal" evidence="10">
    <location>
        <begin position="270"/>
        <end position="389"/>
    </location>
</feature>
<proteinExistence type="predicted"/>
<dbReference type="Gene3D" id="2.70.70.10">
    <property type="entry name" value="Glucose Permease (Domain IIA)"/>
    <property type="match status" value="1"/>
</dbReference>
<dbReference type="PANTHER" id="PTHR21666">
    <property type="entry name" value="PEPTIDASE-RELATED"/>
    <property type="match status" value="1"/>
</dbReference>
<feature type="transmembrane region" description="Helical" evidence="8">
    <location>
        <begin position="12"/>
        <end position="30"/>
    </location>
</feature>
<evidence type="ECO:0000256" key="7">
    <source>
        <dbReference type="ARBA" id="ARBA00023049"/>
    </source>
</evidence>
<dbReference type="InterPro" id="IPR016047">
    <property type="entry name" value="M23ase_b-sheet_dom"/>
</dbReference>
<evidence type="ECO:0000256" key="6">
    <source>
        <dbReference type="ARBA" id="ARBA00022833"/>
    </source>
</evidence>
<evidence type="ECO:0000256" key="5">
    <source>
        <dbReference type="ARBA" id="ARBA00022801"/>
    </source>
</evidence>
<dbReference type="InterPro" id="IPR050570">
    <property type="entry name" value="Cell_wall_metabolism_enzyme"/>
</dbReference>
<keyword evidence="4" id="KW-0479">Metal-binding</keyword>
<name>E7C7J1_9GAMM</name>
<evidence type="ECO:0000256" key="1">
    <source>
        <dbReference type="ARBA" id="ARBA00001947"/>
    </source>
</evidence>
<keyword evidence="6" id="KW-0862">Zinc</keyword>
<dbReference type="SUPFAM" id="SSF51261">
    <property type="entry name" value="Duplicated hybrid motif"/>
    <property type="match status" value="1"/>
</dbReference>
<keyword evidence="8" id="KW-0472">Membrane</keyword>
<keyword evidence="7" id="KW-0482">Metalloprotease</keyword>
<evidence type="ECO:0000256" key="2">
    <source>
        <dbReference type="ARBA" id="ARBA00004196"/>
    </source>
</evidence>
<keyword evidence="8" id="KW-1133">Transmembrane helix</keyword>
<organism evidence="11">
    <name type="scientific">uncultured gamma proteobacterium HF0770_33G18</name>
    <dbReference type="NCBI Taxonomy" id="723579"/>
    <lineage>
        <taxon>Bacteria</taxon>
        <taxon>Pseudomonadati</taxon>
        <taxon>Pseudomonadota</taxon>
        <taxon>Gammaproteobacteria</taxon>
        <taxon>environmental samples</taxon>
    </lineage>
</organism>
<dbReference type="PANTHER" id="PTHR21666:SF288">
    <property type="entry name" value="CELL DIVISION PROTEIN YTFB"/>
    <property type="match status" value="1"/>
</dbReference>
<dbReference type="Gene3D" id="3.10.450.350">
    <property type="match status" value="2"/>
</dbReference>
<comment type="cofactor">
    <cofactor evidence="1">
        <name>Zn(2+)</name>
        <dbReference type="ChEBI" id="CHEBI:29105"/>
    </cofactor>
</comment>
<dbReference type="EMBL" id="GU568014">
    <property type="protein sequence ID" value="ADI23415.1"/>
    <property type="molecule type" value="Genomic_DNA"/>
</dbReference>
<accession>E7C7J1</accession>
<keyword evidence="8" id="KW-0812">Transmembrane</keyword>
<dbReference type="GO" id="GO:0046872">
    <property type="term" value="F:metal ion binding"/>
    <property type="evidence" value="ECO:0007669"/>
    <property type="project" value="UniProtKB-KW"/>
</dbReference>
<dbReference type="GO" id="GO:0006508">
    <property type="term" value="P:proteolysis"/>
    <property type="evidence" value="ECO:0007669"/>
    <property type="project" value="UniProtKB-KW"/>
</dbReference>
<evidence type="ECO:0000256" key="3">
    <source>
        <dbReference type="ARBA" id="ARBA00022670"/>
    </source>
</evidence>
<evidence type="ECO:0000256" key="8">
    <source>
        <dbReference type="SAM" id="Phobius"/>
    </source>
</evidence>
<keyword evidence="3" id="KW-0645">Protease</keyword>
<keyword evidence="5" id="KW-0378">Hydrolase</keyword>
<dbReference type="InterPro" id="IPR045834">
    <property type="entry name" value="Csd3_N2"/>
</dbReference>
<dbReference type="GO" id="GO:0030313">
    <property type="term" value="C:cell envelope"/>
    <property type="evidence" value="ECO:0007669"/>
    <property type="project" value="UniProtKB-SubCell"/>
</dbReference>
<dbReference type="Pfam" id="PF19425">
    <property type="entry name" value="Csd3_N2"/>
    <property type="match status" value="1"/>
</dbReference>
<dbReference type="InterPro" id="IPR011055">
    <property type="entry name" value="Dup_hybrid_motif"/>
</dbReference>
<evidence type="ECO:0000259" key="9">
    <source>
        <dbReference type="Pfam" id="PF01551"/>
    </source>
</evidence>
<evidence type="ECO:0000259" key="10">
    <source>
        <dbReference type="Pfam" id="PF19425"/>
    </source>
</evidence>